<keyword evidence="5" id="KW-0410">Iron transport</keyword>
<dbReference type="PROSITE" id="PS00211">
    <property type="entry name" value="ABC_TRANSPORTER_1"/>
    <property type="match status" value="1"/>
</dbReference>
<dbReference type="InterPro" id="IPR003439">
    <property type="entry name" value="ABC_transporter-like_ATP-bd"/>
</dbReference>
<evidence type="ECO:0000256" key="4">
    <source>
        <dbReference type="ARBA" id="ARBA00022475"/>
    </source>
</evidence>
<comment type="similarity">
    <text evidence="2">Belongs to the ABC transporter superfamily.</text>
</comment>
<evidence type="ECO:0000256" key="8">
    <source>
        <dbReference type="ARBA" id="ARBA00023004"/>
    </source>
</evidence>
<keyword evidence="3" id="KW-0813">Transport</keyword>
<dbReference type="GO" id="GO:0005524">
    <property type="term" value="F:ATP binding"/>
    <property type="evidence" value="ECO:0007669"/>
    <property type="project" value="UniProtKB-KW"/>
</dbReference>
<evidence type="ECO:0000259" key="11">
    <source>
        <dbReference type="PROSITE" id="PS50893"/>
    </source>
</evidence>
<dbReference type="AlphaFoldDB" id="A0A212R567"/>
<dbReference type="Proteomes" id="UP000197065">
    <property type="component" value="Unassembled WGS sequence"/>
</dbReference>
<dbReference type="InterPro" id="IPR003593">
    <property type="entry name" value="AAA+_ATPase"/>
</dbReference>
<sequence length="274" mass="30113">MSAPPMAPYAAEDRTGPGILFDIERVNVVLERRTILSSVSLAIKRGQVLGLIGHNGSGKSTLIRLLARQSRPTAGSIHFLNRTLDAWGHRDFARQVAYLPQLPPAAGGLLGRELVALGRFPWHGALGRFTLDDHRHVEDALAMTDTAIFADRAVDTLSGGERQRVWLAMLMAQNASVLLLDEPTSALDLAHQVDVLTLVQRLARERGLTIIVVLHEINMAARFCDRLVALRAGRIIEDDTPQRLMRSVTLERVFGLPMGIISHPEGGHPIAYVR</sequence>
<evidence type="ECO:0000256" key="10">
    <source>
        <dbReference type="ARBA" id="ARBA00023136"/>
    </source>
</evidence>
<dbReference type="InterPro" id="IPR017871">
    <property type="entry name" value="ABC_transporter-like_CS"/>
</dbReference>
<comment type="subcellular location">
    <subcellularLocation>
        <location evidence="1">Cell membrane</location>
        <topology evidence="1">Peripheral membrane protein</topology>
    </subcellularLocation>
</comment>
<keyword evidence="9" id="KW-0406">Ion transport</keyword>
<dbReference type="GO" id="GO:0016887">
    <property type="term" value="F:ATP hydrolysis activity"/>
    <property type="evidence" value="ECO:0007669"/>
    <property type="project" value="InterPro"/>
</dbReference>
<evidence type="ECO:0000256" key="9">
    <source>
        <dbReference type="ARBA" id="ARBA00023065"/>
    </source>
</evidence>
<evidence type="ECO:0000313" key="13">
    <source>
        <dbReference type="Proteomes" id="UP000197065"/>
    </source>
</evidence>
<gene>
    <name evidence="12" type="ORF">SAMN07250955_105259</name>
</gene>
<dbReference type="PANTHER" id="PTHR42771:SF2">
    <property type="entry name" value="IRON(3+)-HYDROXAMATE IMPORT ATP-BINDING PROTEIN FHUC"/>
    <property type="match status" value="1"/>
</dbReference>
<dbReference type="GO" id="GO:0006826">
    <property type="term" value="P:iron ion transport"/>
    <property type="evidence" value="ECO:0007669"/>
    <property type="project" value="UniProtKB-KW"/>
</dbReference>
<evidence type="ECO:0000256" key="7">
    <source>
        <dbReference type="ARBA" id="ARBA00022840"/>
    </source>
</evidence>
<keyword evidence="13" id="KW-1185">Reference proteome</keyword>
<keyword evidence="10" id="KW-0472">Membrane</keyword>
<feature type="domain" description="ABC transporter" evidence="11">
    <location>
        <begin position="21"/>
        <end position="257"/>
    </location>
</feature>
<dbReference type="SUPFAM" id="SSF52540">
    <property type="entry name" value="P-loop containing nucleoside triphosphate hydrolases"/>
    <property type="match status" value="1"/>
</dbReference>
<evidence type="ECO:0000256" key="1">
    <source>
        <dbReference type="ARBA" id="ARBA00004202"/>
    </source>
</evidence>
<keyword evidence="4" id="KW-1003">Cell membrane</keyword>
<accession>A0A212R567</accession>
<dbReference type="EMBL" id="FYEH01000005">
    <property type="protein sequence ID" value="SNB67116.1"/>
    <property type="molecule type" value="Genomic_DNA"/>
</dbReference>
<name>A0A212R567_9PROT</name>
<dbReference type="SMART" id="SM00382">
    <property type="entry name" value="AAA"/>
    <property type="match status" value="1"/>
</dbReference>
<keyword evidence="8" id="KW-0408">Iron</keyword>
<protein>
    <submittedName>
        <fullName evidence="12">Iron complex transport system ATP-binding protein</fullName>
    </submittedName>
</protein>
<evidence type="ECO:0000313" key="12">
    <source>
        <dbReference type="EMBL" id="SNB67116.1"/>
    </source>
</evidence>
<dbReference type="FunFam" id="3.40.50.300:FF:000134">
    <property type="entry name" value="Iron-enterobactin ABC transporter ATP-binding protein"/>
    <property type="match status" value="1"/>
</dbReference>
<dbReference type="GO" id="GO:0005886">
    <property type="term" value="C:plasma membrane"/>
    <property type="evidence" value="ECO:0007669"/>
    <property type="project" value="UniProtKB-SubCell"/>
</dbReference>
<keyword evidence="6" id="KW-0547">Nucleotide-binding</keyword>
<evidence type="ECO:0000256" key="3">
    <source>
        <dbReference type="ARBA" id="ARBA00022448"/>
    </source>
</evidence>
<organism evidence="12 13">
    <name type="scientific">Arboricoccus pini</name>
    <dbReference type="NCBI Taxonomy" id="1963835"/>
    <lineage>
        <taxon>Bacteria</taxon>
        <taxon>Pseudomonadati</taxon>
        <taxon>Pseudomonadota</taxon>
        <taxon>Alphaproteobacteria</taxon>
        <taxon>Geminicoccales</taxon>
        <taxon>Geminicoccaceae</taxon>
        <taxon>Arboricoccus</taxon>
    </lineage>
</organism>
<dbReference type="PANTHER" id="PTHR42771">
    <property type="entry name" value="IRON(3+)-HYDROXAMATE IMPORT ATP-BINDING PROTEIN FHUC"/>
    <property type="match status" value="1"/>
</dbReference>
<dbReference type="Gene3D" id="3.40.50.300">
    <property type="entry name" value="P-loop containing nucleotide triphosphate hydrolases"/>
    <property type="match status" value="1"/>
</dbReference>
<reference evidence="12 13" key="1">
    <citation type="submission" date="2017-06" db="EMBL/GenBank/DDBJ databases">
        <authorList>
            <person name="Kim H.J."/>
            <person name="Triplett B.A."/>
        </authorList>
    </citation>
    <scope>NUCLEOTIDE SEQUENCE [LARGE SCALE GENOMIC DNA]</scope>
    <source>
        <strain evidence="12 13">B29T1</strain>
    </source>
</reference>
<dbReference type="InterPro" id="IPR027417">
    <property type="entry name" value="P-loop_NTPase"/>
</dbReference>
<dbReference type="CDD" id="cd03214">
    <property type="entry name" value="ABC_Iron-Siderophores_B12_Hemin"/>
    <property type="match status" value="1"/>
</dbReference>
<dbReference type="PROSITE" id="PS50893">
    <property type="entry name" value="ABC_TRANSPORTER_2"/>
    <property type="match status" value="1"/>
</dbReference>
<evidence type="ECO:0000256" key="2">
    <source>
        <dbReference type="ARBA" id="ARBA00005417"/>
    </source>
</evidence>
<dbReference type="Pfam" id="PF00005">
    <property type="entry name" value="ABC_tran"/>
    <property type="match status" value="1"/>
</dbReference>
<dbReference type="OrthoDB" id="9810077at2"/>
<dbReference type="InterPro" id="IPR051535">
    <property type="entry name" value="Siderophore_ABC-ATPase"/>
</dbReference>
<keyword evidence="7 12" id="KW-0067">ATP-binding</keyword>
<proteinExistence type="inferred from homology"/>
<evidence type="ECO:0000256" key="5">
    <source>
        <dbReference type="ARBA" id="ARBA00022496"/>
    </source>
</evidence>
<evidence type="ECO:0000256" key="6">
    <source>
        <dbReference type="ARBA" id="ARBA00022741"/>
    </source>
</evidence>